<dbReference type="OMA" id="EGEPIIC"/>
<dbReference type="InterPro" id="IPR044824">
    <property type="entry name" value="MAIN-like"/>
</dbReference>
<dbReference type="EMBL" id="KI395787">
    <property type="protein sequence ID" value="ERM97835.1"/>
    <property type="molecule type" value="Genomic_DNA"/>
</dbReference>
<dbReference type="PANTHER" id="PTHR46033:SF1">
    <property type="entry name" value="PROTEIN MAIN-LIKE 2"/>
    <property type="match status" value="1"/>
</dbReference>
<reference evidence="3" key="1">
    <citation type="journal article" date="2013" name="Science">
        <title>The Amborella genome and the evolution of flowering plants.</title>
        <authorList>
            <consortium name="Amborella Genome Project"/>
        </authorList>
    </citation>
    <scope>NUCLEOTIDE SEQUENCE [LARGE SCALE GENOMIC DNA]</scope>
</reference>
<dbReference type="Gramene" id="ERM97835">
    <property type="protein sequence ID" value="ERM97835"/>
    <property type="gene ID" value="AMTR_s00118p00077190"/>
</dbReference>
<keyword evidence="3" id="KW-1185">Reference proteome</keyword>
<feature type="domain" description="Aminotransferase-like plant mobile" evidence="1">
    <location>
        <begin position="3"/>
        <end position="116"/>
    </location>
</feature>
<proteinExistence type="predicted"/>
<sequence>MRLAVEGEPIICHPISDLWEFIENNLVIVPTGANLTTIKYSWLKEKFRELPPDASLVEVLRYTRAYLLFLISVTIFADPSVATVPTRYLQFFEYIKEAGRYAWGAAALTFLYRSLGGKFNFFIAISIII</sequence>
<evidence type="ECO:0000313" key="2">
    <source>
        <dbReference type="EMBL" id="ERM97835.1"/>
    </source>
</evidence>
<dbReference type="AlphaFoldDB" id="W1NSP0"/>
<name>W1NSP0_AMBTC</name>
<gene>
    <name evidence="2" type="ORF">AMTR_s00118p00077190</name>
</gene>
<evidence type="ECO:0000259" key="1">
    <source>
        <dbReference type="Pfam" id="PF10536"/>
    </source>
</evidence>
<dbReference type="InterPro" id="IPR019557">
    <property type="entry name" value="AminoTfrase-like_pln_mobile"/>
</dbReference>
<dbReference type="GO" id="GO:0010073">
    <property type="term" value="P:meristem maintenance"/>
    <property type="evidence" value="ECO:0007669"/>
    <property type="project" value="InterPro"/>
</dbReference>
<dbReference type="HOGENOM" id="CLU_146958_1_0_1"/>
<dbReference type="PANTHER" id="PTHR46033">
    <property type="entry name" value="PROTEIN MAIN-LIKE 2"/>
    <property type="match status" value="1"/>
</dbReference>
<accession>W1NSP0</accession>
<evidence type="ECO:0000313" key="3">
    <source>
        <dbReference type="Proteomes" id="UP000017836"/>
    </source>
</evidence>
<dbReference type="Pfam" id="PF10536">
    <property type="entry name" value="PMD"/>
    <property type="match status" value="1"/>
</dbReference>
<dbReference type="Proteomes" id="UP000017836">
    <property type="component" value="Unassembled WGS sequence"/>
</dbReference>
<organism evidence="2 3">
    <name type="scientific">Amborella trichopoda</name>
    <dbReference type="NCBI Taxonomy" id="13333"/>
    <lineage>
        <taxon>Eukaryota</taxon>
        <taxon>Viridiplantae</taxon>
        <taxon>Streptophyta</taxon>
        <taxon>Embryophyta</taxon>
        <taxon>Tracheophyta</taxon>
        <taxon>Spermatophyta</taxon>
        <taxon>Magnoliopsida</taxon>
        <taxon>Amborellales</taxon>
        <taxon>Amborellaceae</taxon>
        <taxon>Amborella</taxon>
    </lineage>
</organism>
<protein>
    <recommendedName>
        <fullName evidence="1">Aminotransferase-like plant mobile domain-containing protein</fullName>
    </recommendedName>
</protein>